<evidence type="ECO:0000256" key="10">
    <source>
        <dbReference type="ARBA" id="ARBA00023002"/>
    </source>
</evidence>
<keyword evidence="12 14" id="KW-0472">Membrane</keyword>
<evidence type="ECO:0000256" key="12">
    <source>
        <dbReference type="ARBA" id="ARBA00023136"/>
    </source>
</evidence>
<keyword evidence="4 14" id="KW-0812">Transmembrane</keyword>
<dbReference type="GO" id="GO:0080132">
    <property type="term" value="F:fatty acid 2-hydroxylase activity"/>
    <property type="evidence" value="ECO:0007669"/>
    <property type="project" value="InterPro"/>
</dbReference>
<keyword evidence="13" id="KW-0275">Fatty acid biosynthesis</keyword>
<sequence>MKGPISEDRRLVLFENRWLEKLTVIPVRWFIAIWALLLPAIAIAAWDTAPIFAAIGLVFAGWLGWSLFEYSAHRWLFHCAPRAQAARRLIFVIHGNHHEEPNDKLRNLMPPVVSVVVGLLIWVLLYAVVGVSSAWMMLGFMSGYVLYDLTHYACHHYPMRGRIGRVIKRHHMRHHFISGGGNYAVTAIFWDWIFDTRLAAGARRETRKSAQYEEVHPAE</sequence>
<dbReference type="GO" id="GO:0006633">
    <property type="term" value="P:fatty acid biosynthetic process"/>
    <property type="evidence" value="ECO:0007669"/>
    <property type="project" value="UniProtKB-KW"/>
</dbReference>
<evidence type="ECO:0000256" key="1">
    <source>
        <dbReference type="ARBA" id="ARBA00001947"/>
    </source>
</evidence>
<dbReference type="GO" id="GO:0016020">
    <property type="term" value="C:membrane"/>
    <property type="evidence" value="ECO:0007669"/>
    <property type="project" value="InterPro"/>
</dbReference>
<keyword evidence="6" id="KW-0256">Endoplasmic reticulum</keyword>
<dbReference type="RefSeq" id="WP_034905926.1">
    <property type="nucleotide sequence ID" value="NZ_JMIX01000012.1"/>
</dbReference>
<dbReference type="KEGG" id="elq:Ga0102493_111020"/>
<evidence type="ECO:0000256" key="14">
    <source>
        <dbReference type="SAM" id="Phobius"/>
    </source>
</evidence>
<gene>
    <name evidence="16" type="ORF">EH32_02410</name>
</gene>
<evidence type="ECO:0000256" key="8">
    <source>
        <dbReference type="ARBA" id="ARBA00022833"/>
    </source>
</evidence>
<evidence type="ECO:0000259" key="15">
    <source>
        <dbReference type="Pfam" id="PF04116"/>
    </source>
</evidence>
<dbReference type="PATRIC" id="fig|39960.10.peg.85"/>
<dbReference type="GO" id="GO:0005506">
    <property type="term" value="F:iron ion binding"/>
    <property type="evidence" value="ECO:0007669"/>
    <property type="project" value="InterPro"/>
</dbReference>
<feature type="transmembrane region" description="Helical" evidence="14">
    <location>
        <begin position="27"/>
        <end position="45"/>
    </location>
</feature>
<evidence type="ECO:0000256" key="2">
    <source>
        <dbReference type="ARBA" id="ARBA00004477"/>
    </source>
</evidence>
<feature type="transmembrane region" description="Helical" evidence="14">
    <location>
        <begin position="108"/>
        <end position="129"/>
    </location>
</feature>
<evidence type="ECO:0000256" key="9">
    <source>
        <dbReference type="ARBA" id="ARBA00022989"/>
    </source>
</evidence>
<evidence type="ECO:0000256" key="3">
    <source>
        <dbReference type="ARBA" id="ARBA00022516"/>
    </source>
</evidence>
<evidence type="ECO:0000256" key="6">
    <source>
        <dbReference type="ARBA" id="ARBA00022824"/>
    </source>
</evidence>
<evidence type="ECO:0000256" key="4">
    <source>
        <dbReference type="ARBA" id="ARBA00022692"/>
    </source>
</evidence>
<dbReference type="InterPro" id="IPR014430">
    <property type="entry name" value="Scs7"/>
</dbReference>
<keyword evidence="17" id="KW-1185">Reference proteome</keyword>
<keyword evidence="7" id="KW-0276">Fatty acid metabolism</keyword>
<reference evidence="16 17" key="1">
    <citation type="submission" date="2014-04" db="EMBL/GenBank/DDBJ databases">
        <title>A comprehensive comparison of genomes of Erythrobacter spp. Strains.</title>
        <authorList>
            <person name="Zheng Q."/>
        </authorList>
    </citation>
    <scope>NUCLEOTIDE SEQUENCE [LARGE SCALE GENOMIC DNA]</scope>
    <source>
        <strain evidence="16 17">DSM 8509</strain>
    </source>
</reference>
<feature type="transmembrane region" description="Helical" evidence="14">
    <location>
        <begin position="175"/>
        <end position="194"/>
    </location>
</feature>
<evidence type="ECO:0000313" key="16">
    <source>
        <dbReference type="EMBL" id="KEO90695.1"/>
    </source>
</evidence>
<comment type="cofactor">
    <cofactor evidence="1">
        <name>Zn(2+)</name>
        <dbReference type="ChEBI" id="CHEBI:29105"/>
    </cofactor>
</comment>
<evidence type="ECO:0000256" key="7">
    <source>
        <dbReference type="ARBA" id="ARBA00022832"/>
    </source>
</evidence>
<dbReference type="PANTHER" id="PTHR12863">
    <property type="entry name" value="FATTY ACID HYDROXYLASE"/>
    <property type="match status" value="1"/>
</dbReference>
<organism evidence="16 17">
    <name type="scientific">Erythrobacter litoralis</name>
    <dbReference type="NCBI Taxonomy" id="39960"/>
    <lineage>
        <taxon>Bacteria</taxon>
        <taxon>Pseudomonadati</taxon>
        <taxon>Pseudomonadota</taxon>
        <taxon>Alphaproteobacteria</taxon>
        <taxon>Sphingomonadales</taxon>
        <taxon>Erythrobacteraceae</taxon>
        <taxon>Erythrobacter/Porphyrobacter group</taxon>
        <taxon>Erythrobacter</taxon>
    </lineage>
</organism>
<dbReference type="EMBL" id="JMIX01000012">
    <property type="protein sequence ID" value="KEO90695.1"/>
    <property type="molecule type" value="Genomic_DNA"/>
</dbReference>
<feature type="transmembrane region" description="Helical" evidence="14">
    <location>
        <begin position="135"/>
        <end position="154"/>
    </location>
</feature>
<evidence type="ECO:0000256" key="11">
    <source>
        <dbReference type="ARBA" id="ARBA00023098"/>
    </source>
</evidence>
<keyword evidence="11" id="KW-0443">Lipid metabolism</keyword>
<dbReference type="AlphaFoldDB" id="A0A074MD77"/>
<keyword evidence="8" id="KW-0862">Zinc</keyword>
<feature type="transmembrane region" description="Helical" evidence="14">
    <location>
        <begin position="51"/>
        <end position="68"/>
    </location>
</feature>
<feature type="domain" description="Fatty acid hydroxylase" evidence="15">
    <location>
        <begin position="59"/>
        <end position="196"/>
    </location>
</feature>
<protein>
    <submittedName>
        <fullName evidence="16">Fatty acid hydroxylase</fullName>
    </submittedName>
</protein>
<comment type="caution">
    <text evidence="16">The sequence shown here is derived from an EMBL/GenBank/DDBJ whole genome shotgun (WGS) entry which is preliminary data.</text>
</comment>
<dbReference type="PANTHER" id="PTHR12863:SF1">
    <property type="entry name" value="FATTY ACID 2-HYDROXYLASE"/>
    <property type="match status" value="1"/>
</dbReference>
<keyword evidence="10" id="KW-0560">Oxidoreductase</keyword>
<proteinExistence type="predicted"/>
<dbReference type="OrthoDB" id="5291370at2"/>
<dbReference type="InterPro" id="IPR006694">
    <property type="entry name" value="Fatty_acid_hydroxylase"/>
</dbReference>
<keyword evidence="3" id="KW-0444">Lipid biosynthesis</keyword>
<comment type="subcellular location">
    <subcellularLocation>
        <location evidence="2">Endoplasmic reticulum membrane</location>
        <topology evidence="2">Multi-pass membrane protein</topology>
    </subcellularLocation>
</comment>
<keyword evidence="9 14" id="KW-1133">Transmembrane helix</keyword>
<evidence type="ECO:0000256" key="5">
    <source>
        <dbReference type="ARBA" id="ARBA00022723"/>
    </source>
</evidence>
<evidence type="ECO:0000256" key="13">
    <source>
        <dbReference type="ARBA" id="ARBA00023160"/>
    </source>
</evidence>
<accession>A0A074MD77</accession>
<keyword evidence="5" id="KW-0479">Metal-binding</keyword>
<dbReference type="Pfam" id="PF04116">
    <property type="entry name" value="FA_hydroxylase"/>
    <property type="match status" value="1"/>
</dbReference>
<evidence type="ECO:0000313" key="17">
    <source>
        <dbReference type="Proteomes" id="UP000027866"/>
    </source>
</evidence>
<dbReference type="Proteomes" id="UP000027866">
    <property type="component" value="Unassembled WGS sequence"/>
</dbReference>
<name>A0A074MD77_9SPHN</name>